<dbReference type="NCBIfam" id="TIGR00871">
    <property type="entry name" value="zwf"/>
    <property type="match status" value="1"/>
</dbReference>
<dbReference type="InterPro" id="IPR036291">
    <property type="entry name" value="NAD(P)-bd_dom_sf"/>
</dbReference>
<comment type="pathway">
    <text evidence="1">Carbohydrate degradation; pentose phosphate pathway; D-ribulose 5-phosphate from D-glucose 6-phosphate (oxidative stage): step 1/3.</text>
</comment>
<sequence>MAEAVVTAEPSPGLENPLRALLESDRIEDPCSIVFFGASGDLFKRMLLPAVYNLRLEGLLPANFSVVGFSRSSFTDDSFRAYCKESVDSFSRSGPAKESMWSEFARRISYITADFDDDAHFHDLRGVLERSDKQLGTAGNRLFYLSTPPSVFPTIVERLATAKLDPKSNPKGWTRIIVEKPFGTDLATARALQREINSVFEERHIYRIDHYLGKETVQDIMALRFANTIFEPIWNRQYIRSVQITSAETLGVEQRGGYYESSGALRDMLQNHVMNLLALVAMEPPATASADAIRNEKFKVLSAMRRLDAEHLDRFAARGQYGPGTIEGVSVPGYREESDVNPTSNTETFAALKLHIDNWRWSGVPFYLRSGKRLARKSTEIAVTFAPIPHRLFGEASDAIEANVLVMKIQPDEGLSLRFNAKVPGPKNHIRAVTMDFNYGTGFGVASAPAYERLIADAIRGDQTLFTRWDAVELAWEIVTPVLERWNTTQDLSFPNYPAGSEGPEQANVLADDDGNHWRRI</sequence>
<dbReference type="AlphaFoldDB" id="E6PJ27"/>
<comment type="similarity">
    <text evidence="2">Belongs to the glucose-6-phosphate dehydrogenase family.</text>
</comment>
<dbReference type="EMBL" id="CABL01000019">
    <property type="protein sequence ID" value="CBH76469.1"/>
    <property type="molecule type" value="Genomic_DNA"/>
</dbReference>
<keyword evidence="3" id="KW-0313">Glucose metabolism</keyword>
<dbReference type="SUPFAM" id="SSF51735">
    <property type="entry name" value="NAD(P)-binding Rossmann-fold domains"/>
    <property type="match status" value="1"/>
</dbReference>
<dbReference type="PANTHER" id="PTHR23429">
    <property type="entry name" value="GLUCOSE-6-PHOSPHATE 1-DEHYDROGENASE G6PD"/>
    <property type="match status" value="1"/>
</dbReference>
<organism evidence="10">
    <name type="scientific">mine drainage metagenome</name>
    <dbReference type="NCBI Taxonomy" id="410659"/>
    <lineage>
        <taxon>unclassified sequences</taxon>
        <taxon>metagenomes</taxon>
        <taxon>ecological metagenomes</taxon>
    </lineage>
</organism>
<evidence type="ECO:0000256" key="1">
    <source>
        <dbReference type="ARBA" id="ARBA00004937"/>
    </source>
</evidence>
<evidence type="ECO:0000256" key="3">
    <source>
        <dbReference type="ARBA" id="ARBA00022526"/>
    </source>
</evidence>
<dbReference type="GO" id="GO:0009051">
    <property type="term" value="P:pentose-phosphate shunt, oxidative branch"/>
    <property type="evidence" value="ECO:0007669"/>
    <property type="project" value="TreeGrafter"/>
</dbReference>
<dbReference type="EC" id="1.1.1.49" evidence="10"/>
<evidence type="ECO:0000256" key="6">
    <source>
        <dbReference type="ARBA" id="ARBA00023277"/>
    </source>
</evidence>
<dbReference type="NCBIfam" id="NF009492">
    <property type="entry name" value="PRK12853.1-3"/>
    <property type="match status" value="1"/>
</dbReference>
<dbReference type="Gene3D" id="3.30.360.10">
    <property type="entry name" value="Dihydrodipicolinate Reductase, domain 2"/>
    <property type="match status" value="1"/>
</dbReference>
<reference evidence="10" key="1">
    <citation type="submission" date="2009-10" db="EMBL/GenBank/DDBJ databases">
        <title>Diversity of trophic interactions inside an arsenic-rich microbial ecosystem.</title>
        <authorList>
            <person name="Bertin P.N."/>
            <person name="Heinrich-Salmeron A."/>
            <person name="Pelletier E."/>
            <person name="Goulhen-Chollet F."/>
            <person name="Arsene-Ploetze F."/>
            <person name="Gallien S."/>
            <person name="Calteau A."/>
            <person name="Vallenet D."/>
            <person name="Casiot C."/>
            <person name="Chane-Woon-Ming B."/>
            <person name="Giloteaux L."/>
            <person name="Barakat M."/>
            <person name="Bonnefoy V."/>
            <person name="Bruneel O."/>
            <person name="Chandler M."/>
            <person name="Cleiss J."/>
            <person name="Duran R."/>
            <person name="Elbaz-Poulichet F."/>
            <person name="Fonknechten N."/>
            <person name="Lauga B."/>
            <person name="Mornico D."/>
            <person name="Ortet P."/>
            <person name="Schaeffer C."/>
            <person name="Siguier P."/>
            <person name="Alexander Thil Smith A."/>
            <person name="Van Dorsselaer A."/>
            <person name="Weissenbach J."/>
            <person name="Medigue C."/>
            <person name="Le Paslier D."/>
        </authorList>
    </citation>
    <scope>NUCLEOTIDE SEQUENCE</scope>
</reference>
<evidence type="ECO:0000256" key="5">
    <source>
        <dbReference type="ARBA" id="ARBA00023002"/>
    </source>
</evidence>
<dbReference type="UniPathway" id="UPA00115"/>
<comment type="caution">
    <text evidence="10">The sequence shown here is derived from an EMBL/GenBank/DDBJ whole genome shotgun (WGS) entry which is preliminary data.</text>
</comment>
<evidence type="ECO:0000256" key="4">
    <source>
        <dbReference type="ARBA" id="ARBA00022857"/>
    </source>
</evidence>
<feature type="region of interest" description="Disordered" evidence="7">
    <location>
        <begin position="497"/>
        <end position="521"/>
    </location>
</feature>
<dbReference type="GO" id="GO:0005829">
    <property type="term" value="C:cytosol"/>
    <property type="evidence" value="ECO:0007669"/>
    <property type="project" value="TreeGrafter"/>
</dbReference>
<protein>
    <submittedName>
        <fullName evidence="10">Glucose-6-phosphate 1-dehydrogenase (G6PD)</fullName>
        <ecNumber evidence="10">1.1.1.49</ecNumber>
    </submittedName>
</protein>
<evidence type="ECO:0000256" key="7">
    <source>
        <dbReference type="SAM" id="MobiDB-lite"/>
    </source>
</evidence>
<keyword evidence="5 10" id="KW-0560">Oxidoreductase</keyword>
<name>E6PJ27_9ZZZZ</name>
<dbReference type="GO" id="GO:0006006">
    <property type="term" value="P:glucose metabolic process"/>
    <property type="evidence" value="ECO:0007669"/>
    <property type="project" value="UniProtKB-KW"/>
</dbReference>
<dbReference type="PANTHER" id="PTHR23429:SF0">
    <property type="entry name" value="GLUCOSE-6-PHOSPHATE 1-DEHYDROGENASE"/>
    <property type="match status" value="1"/>
</dbReference>
<dbReference type="InterPro" id="IPR022674">
    <property type="entry name" value="G6P_DH_NAD-bd"/>
</dbReference>
<feature type="domain" description="Glucose-6-phosphate dehydrogenase NAD-binding" evidence="8">
    <location>
        <begin position="34"/>
        <end position="218"/>
    </location>
</feature>
<dbReference type="GO" id="GO:0004345">
    <property type="term" value="F:glucose-6-phosphate dehydrogenase activity"/>
    <property type="evidence" value="ECO:0007669"/>
    <property type="project" value="UniProtKB-EC"/>
</dbReference>
<feature type="domain" description="Glucose-6-phosphate dehydrogenase C-terminal" evidence="9">
    <location>
        <begin position="221"/>
        <end position="519"/>
    </location>
</feature>
<evidence type="ECO:0000256" key="2">
    <source>
        <dbReference type="ARBA" id="ARBA00009975"/>
    </source>
</evidence>
<dbReference type="InterPro" id="IPR022675">
    <property type="entry name" value="G6P_DH_C"/>
</dbReference>
<gene>
    <name evidence="10" type="primary">zwf</name>
    <name evidence="10" type="ORF">CARN1_0949</name>
</gene>
<keyword evidence="6" id="KW-0119">Carbohydrate metabolism</keyword>
<dbReference type="Pfam" id="PF02781">
    <property type="entry name" value="G6PD_C"/>
    <property type="match status" value="1"/>
</dbReference>
<proteinExistence type="inferred from homology"/>
<evidence type="ECO:0000259" key="8">
    <source>
        <dbReference type="Pfam" id="PF00479"/>
    </source>
</evidence>
<dbReference type="PIRSF" id="PIRSF000110">
    <property type="entry name" value="G6PD"/>
    <property type="match status" value="1"/>
</dbReference>
<dbReference type="InterPro" id="IPR019796">
    <property type="entry name" value="G6P_DH_AS"/>
</dbReference>
<dbReference type="PROSITE" id="PS00069">
    <property type="entry name" value="G6P_DEHYDROGENASE"/>
    <property type="match status" value="1"/>
</dbReference>
<dbReference type="InterPro" id="IPR001282">
    <property type="entry name" value="G6P_DH"/>
</dbReference>
<evidence type="ECO:0000259" key="9">
    <source>
        <dbReference type="Pfam" id="PF02781"/>
    </source>
</evidence>
<accession>E6PJ27</accession>
<dbReference type="Gene3D" id="3.40.50.720">
    <property type="entry name" value="NAD(P)-binding Rossmann-like Domain"/>
    <property type="match status" value="1"/>
</dbReference>
<dbReference type="HAMAP" id="MF_00966">
    <property type="entry name" value="G6PD"/>
    <property type="match status" value="1"/>
</dbReference>
<dbReference type="GO" id="GO:0050661">
    <property type="term" value="F:NADP binding"/>
    <property type="evidence" value="ECO:0007669"/>
    <property type="project" value="InterPro"/>
</dbReference>
<dbReference type="SUPFAM" id="SSF55347">
    <property type="entry name" value="Glyceraldehyde-3-phosphate dehydrogenase-like, C-terminal domain"/>
    <property type="match status" value="1"/>
</dbReference>
<keyword evidence="4" id="KW-0521">NADP</keyword>
<dbReference type="Pfam" id="PF00479">
    <property type="entry name" value="G6PD_N"/>
    <property type="match status" value="1"/>
</dbReference>
<evidence type="ECO:0000313" key="10">
    <source>
        <dbReference type="EMBL" id="CBH76469.1"/>
    </source>
</evidence>
<dbReference type="PRINTS" id="PR00079">
    <property type="entry name" value="G6PDHDRGNASE"/>
</dbReference>